<dbReference type="Gene3D" id="3.40.50.10180">
    <property type="entry name" value="Glycerate kinase, MOFRL-like N-terminal domain"/>
    <property type="match status" value="1"/>
</dbReference>
<dbReference type="InterPro" id="IPR037035">
    <property type="entry name" value="GK-like_C_sf"/>
</dbReference>
<dbReference type="InParanoid" id="A0A6C2YQ47"/>
<dbReference type="RefSeq" id="WP_162658329.1">
    <property type="nucleotide sequence ID" value="NZ_LR593887.1"/>
</dbReference>
<dbReference type="GO" id="GO:0005737">
    <property type="term" value="C:cytoplasm"/>
    <property type="evidence" value="ECO:0007669"/>
    <property type="project" value="TreeGrafter"/>
</dbReference>
<feature type="domain" description="MOFRL-associated" evidence="2">
    <location>
        <begin position="8"/>
        <end position="248"/>
    </location>
</feature>
<accession>A0A6C2YQ47</accession>
<name>A0A6C2YQ47_9BACT</name>
<dbReference type="SUPFAM" id="SSF82544">
    <property type="entry name" value="GckA/TtuD-like"/>
    <property type="match status" value="1"/>
</dbReference>
<reference evidence="3" key="1">
    <citation type="submission" date="2019-04" db="EMBL/GenBank/DDBJ databases">
        <authorList>
            <consortium name="Science for Life Laboratories"/>
        </authorList>
    </citation>
    <scope>NUCLEOTIDE SEQUENCE</scope>
    <source>
        <strain evidence="3">MBLW1</strain>
    </source>
</reference>
<evidence type="ECO:0000313" key="4">
    <source>
        <dbReference type="Proteomes" id="UP000464378"/>
    </source>
</evidence>
<dbReference type="InterPro" id="IPR025286">
    <property type="entry name" value="MOFRL_assoc_dom"/>
</dbReference>
<dbReference type="Gene3D" id="3.40.1480.10">
    <property type="entry name" value="MOFRL domain"/>
    <property type="match status" value="1"/>
</dbReference>
<proteinExistence type="predicted"/>
<protein>
    <recommendedName>
        <fullName evidence="5">MOFRL domain-containing protein</fullName>
    </recommendedName>
</protein>
<dbReference type="KEGG" id="tim:GMBLW1_07170"/>
<organism evidence="3">
    <name type="scientific">Tuwongella immobilis</name>
    <dbReference type="NCBI Taxonomy" id="692036"/>
    <lineage>
        <taxon>Bacteria</taxon>
        <taxon>Pseudomonadati</taxon>
        <taxon>Planctomycetota</taxon>
        <taxon>Planctomycetia</taxon>
        <taxon>Gemmatales</taxon>
        <taxon>Gemmataceae</taxon>
        <taxon>Tuwongella</taxon>
    </lineage>
</organism>
<dbReference type="Proteomes" id="UP000464378">
    <property type="component" value="Chromosome"/>
</dbReference>
<dbReference type="EMBL" id="LR593887">
    <property type="protein sequence ID" value="VTS03816.1"/>
    <property type="molecule type" value="Genomic_DNA"/>
</dbReference>
<dbReference type="EMBL" id="LR586016">
    <property type="protein sequence ID" value="VIP03243.1"/>
    <property type="molecule type" value="Genomic_DNA"/>
</dbReference>
<dbReference type="InterPro" id="IPR007835">
    <property type="entry name" value="MOFRL"/>
</dbReference>
<evidence type="ECO:0008006" key="5">
    <source>
        <dbReference type="Google" id="ProtNLM"/>
    </source>
</evidence>
<evidence type="ECO:0000259" key="1">
    <source>
        <dbReference type="Pfam" id="PF05161"/>
    </source>
</evidence>
<sequence length="446" mass="46762">MSARQDAIAIWNAGVDAVRPEVLLRDSLADESLGLTAALANAPRIHVVGAGKAGASMARALESALAPIAGDPLSRCHGLVNVPESQVIPLQRIRLHAARPAASNHPTAAGVIGSQLMLDQLASAGPDDVAICLISGGGSALLPAPADGISLEEKQTVTKLLHRCGATIVEMNTVRKHLSKIKGGQLATAFRGRLMVSLILSDVVGDPLDVIASGPTVVDPSTYVDSIAILQRYRIWDDCPPNVHRHLQRGMRGEIPETLKSPLPNVRTKVIGRNRIALNAAKVEAERRGYRVLDLGSFLEGETREVARVHAGILRSIRADGQPIAPPAVILSGGETTVTLGASPGKGGRNQAFVVAAACELKATELGTSAILSGGTDGEDGPTDAAGGVIDSEFWNRCQQHGLNPHDALRADDAYPLLAQTDCLLKTGMTETNVMDVRVIVIPETA</sequence>
<evidence type="ECO:0000259" key="2">
    <source>
        <dbReference type="Pfam" id="PF13660"/>
    </source>
</evidence>
<dbReference type="AlphaFoldDB" id="A0A6C2YQ47"/>
<dbReference type="FunFam" id="3.40.1480.10:FF:000002">
    <property type="entry name" value="Glycerate kinase"/>
    <property type="match status" value="1"/>
</dbReference>
<dbReference type="GO" id="GO:0008887">
    <property type="term" value="F:glycerate kinase activity"/>
    <property type="evidence" value="ECO:0007669"/>
    <property type="project" value="InterPro"/>
</dbReference>
<evidence type="ECO:0000313" key="3">
    <source>
        <dbReference type="EMBL" id="VIP03243.1"/>
    </source>
</evidence>
<feature type="domain" description="MOFRL" evidence="1">
    <location>
        <begin position="329"/>
        <end position="436"/>
    </location>
</feature>
<gene>
    <name evidence="3" type="ORF">GMBLW1_07170</name>
</gene>
<dbReference type="Pfam" id="PF05161">
    <property type="entry name" value="MOFRL"/>
    <property type="match status" value="1"/>
</dbReference>
<dbReference type="PANTHER" id="PTHR12227">
    <property type="entry name" value="GLYCERATE KINASE"/>
    <property type="match status" value="1"/>
</dbReference>
<dbReference type="PANTHER" id="PTHR12227:SF0">
    <property type="entry name" value="GLYCERATE KINASE"/>
    <property type="match status" value="1"/>
</dbReference>
<dbReference type="Pfam" id="PF13660">
    <property type="entry name" value="DUF4147"/>
    <property type="match status" value="1"/>
</dbReference>
<dbReference type="InterPro" id="IPR039760">
    <property type="entry name" value="MOFRL_protein"/>
</dbReference>
<dbReference type="InterPro" id="IPR038614">
    <property type="entry name" value="GK_N_sf"/>
</dbReference>
<keyword evidence="4" id="KW-1185">Reference proteome</keyword>